<dbReference type="Proteomes" id="UP000886501">
    <property type="component" value="Unassembled WGS sequence"/>
</dbReference>
<protein>
    <submittedName>
        <fullName evidence="1">Uncharacterized protein</fullName>
    </submittedName>
</protein>
<evidence type="ECO:0000313" key="2">
    <source>
        <dbReference type="Proteomes" id="UP000886501"/>
    </source>
</evidence>
<reference evidence="1" key="2">
    <citation type="journal article" date="2020" name="Nat. Commun.">
        <title>Large-scale genome sequencing of mycorrhizal fungi provides insights into the early evolution of symbiotic traits.</title>
        <authorList>
            <person name="Miyauchi S."/>
            <person name="Kiss E."/>
            <person name="Kuo A."/>
            <person name="Drula E."/>
            <person name="Kohler A."/>
            <person name="Sanchez-Garcia M."/>
            <person name="Morin E."/>
            <person name="Andreopoulos B."/>
            <person name="Barry K.W."/>
            <person name="Bonito G."/>
            <person name="Buee M."/>
            <person name="Carver A."/>
            <person name="Chen C."/>
            <person name="Cichocki N."/>
            <person name="Clum A."/>
            <person name="Culley D."/>
            <person name="Crous P.W."/>
            <person name="Fauchery L."/>
            <person name="Girlanda M."/>
            <person name="Hayes R.D."/>
            <person name="Keri Z."/>
            <person name="LaButti K."/>
            <person name="Lipzen A."/>
            <person name="Lombard V."/>
            <person name="Magnuson J."/>
            <person name="Maillard F."/>
            <person name="Murat C."/>
            <person name="Nolan M."/>
            <person name="Ohm R.A."/>
            <person name="Pangilinan J."/>
            <person name="Pereira M.F."/>
            <person name="Perotto S."/>
            <person name="Peter M."/>
            <person name="Pfister S."/>
            <person name="Riley R."/>
            <person name="Sitrit Y."/>
            <person name="Stielow J.B."/>
            <person name="Szollosi G."/>
            <person name="Zifcakova L."/>
            <person name="Stursova M."/>
            <person name="Spatafora J.W."/>
            <person name="Tedersoo L."/>
            <person name="Vaario L.M."/>
            <person name="Yamada A."/>
            <person name="Yan M."/>
            <person name="Wang P."/>
            <person name="Xu J."/>
            <person name="Bruns T."/>
            <person name="Baldrian P."/>
            <person name="Vilgalys R."/>
            <person name="Dunand C."/>
            <person name="Henrissat B."/>
            <person name="Grigoriev I.V."/>
            <person name="Hibbett D."/>
            <person name="Nagy L.G."/>
            <person name="Martin F.M."/>
        </authorList>
    </citation>
    <scope>NUCLEOTIDE SEQUENCE</scope>
    <source>
        <strain evidence="1">P2</strain>
    </source>
</reference>
<accession>A0ACB6ZBV4</accession>
<evidence type="ECO:0000313" key="1">
    <source>
        <dbReference type="EMBL" id="KAF9647002.1"/>
    </source>
</evidence>
<reference evidence="1" key="1">
    <citation type="submission" date="2019-10" db="EMBL/GenBank/DDBJ databases">
        <authorList>
            <consortium name="DOE Joint Genome Institute"/>
            <person name="Kuo A."/>
            <person name="Miyauchi S."/>
            <person name="Kiss E."/>
            <person name="Drula E."/>
            <person name="Kohler A."/>
            <person name="Sanchez-Garcia M."/>
            <person name="Andreopoulos B."/>
            <person name="Barry K.W."/>
            <person name="Bonito G."/>
            <person name="Buee M."/>
            <person name="Carver A."/>
            <person name="Chen C."/>
            <person name="Cichocki N."/>
            <person name="Clum A."/>
            <person name="Culley D."/>
            <person name="Crous P.W."/>
            <person name="Fauchery L."/>
            <person name="Girlanda M."/>
            <person name="Hayes R."/>
            <person name="Keri Z."/>
            <person name="Labutti K."/>
            <person name="Lipzen A."/>
            <person name="Lombard V."/>
            <person name="Magnuson J."/>
            <person name="Maillard F."/>
            <person name="Morin E."/>
            <person name="Murat C."/>
            <person name="Nolan M."/>
            <person name="Ohm R."/>
            <person name="Pangilinan J."/>
            <person name="Pereira M."/>
            <person name="Perotto S."/>
            <person name="Peter M."/>
            <person name="Riley R."/>
            <person name="Sitrit Y."/>
            <person name="Stielow B."/>
            <person name="Szollosi G."/>
            <person name="Zifcakova L."/>
            <person name="Stursova M."/>
            <person name="Spatafora J.W."/>
            <person name="Tedersoo L."/>
            <person name="Vaario L.-M."/>
            <person name="Yamada A."/>
            <person name="Yan M."/>
            <person name="Wang P."/>
            <person name="Xu J."/>
            <person name="Bruns T."/>
            <person name="Baldrian P."/>
            <person name="Vilgalys R."/>
            <person name="Henrissat B."/>
            <person name="Grigoriev I.V."/>
            <person name="Hibbett D."/>
            <person name="Nagy L.G."/>
            <person name="Martin F.M."/>
        </authorList>
    </citation>
    <scope>NUCLEOTIDE SEQUENCE</scope>
    <source>
        <strain evidence="1">P2</strain>
    </source>
</reference>
<name>A0ACB6ZBV4_THEGA</name>
<dbReference type="EMBL" id="MU118043">
    <property type="protein sequence ID" value="KAF9647002.1"/>
    <property type="molecule type" value="Genomic_DNA"/>
</dbReference>
<keyword evidence="2" id="KW-1185">Reference proteome</keyword>
<sequence>MKTRPKSGPAEHNFPVHEIIPGGTPRSRGVHCIAQFTIHLHRLLPRGFHLRIFPIKALILKTEGTCTRTTHCRLIYLPRTHLYNRIGRYRCPGGTLGYSRYHMSCATRCFCTYIWVWSPYTSNQMKRCTSSHLTSTFTLSCRHTGSTTRARNQESHVKRGSNTSGSRTAPSDRQVTVCGHWFPSANVHATYTVQLNA</sequence>
<comment type="caution">
    <text evidence="1">The sequence shown here is derived from an EMBL/GenBank/DDBJ whole genome shotgun (WGS) entry which is preliminary data.</text>
</comment>
<organism evidence="1 2">
    <name type="scientific">Thelephora ganbajun</name>
    <name type="common">Ganba fungus</name>
    <dbReference type="NCBI Taxonomy" id="370292"/>
    <lineage>
        <taxon>Eukaryota</taxon>
        <taxon>Fungi</taxon>
        <taxon>Dikarya</taxon>
        <taxon>Basidiomycota</taxon>
        <taxon>Agaricomycotina</taxon>
        <taxon>Agaricomycetes</taxon>
        <taxon>Thelephorales</taxon>
        <taxon>Thelephoraceae</taxon>
        <taxon>Thelephora</taxon>
    </lineage>
</organism>
<gene>
    <name evidence="1" type="ORF">BDM02DRAFT_2831058</name>
</gene>
<proteinExistence type="predicted"/>